<sequence>MCSPEQWRQSYLSTIVTKLESALEAIEKKLHYSGVVTVVVEADSASQLPAPTKKRKLEPLNLLVSSNEFLSSIEANFNDVLMYEEEEAQKLARSHIPLETLQIQAMGRMREHQRKIKSDGAALELVGWFKGSFFSWVDRPDCGGAPEPAGVAVMKTDEKTCRVEILAARMFYVVLFYVLPSPEGASSGSLSWRVSAKTGVVRSLTVNASAKLYETGAVRWNLSCDGASPASCRLATLTASLPGGRGDVGWQHSQLFRQALDDRTAAMEIRVDVEETSD</sequence>
<dbReference type="Gene3D" id="2.60.120.1020">
    <property type="entry name" value="Peptide N glycanase, PAW domain"/>
    <property type="match status" value="1"/>
</dbReference>
<dbReference type="SUPFAM" id="SSF49785">
    <property type="entry name" value="Galactose-binding domain-like"/>
    <property type="match status" value="1"/>
</dbReference>
<name>A0ABQ7Q7K0_PLUXY</name>
<evidence type="ECO:0000313" key="2">
    <source>
        <dbReference type="EMBL" id="KAG7301207.1"/>
    </source>
</evidence>
<evidence type="ECO:0000259" key="1">
    <source>
        <dbReference type="Pfam" id="PF04721"/>
    </source>
</evidence>
<dbReference type="InterPro" id="IPR038765">
    <property type="entry name" value="Papain-like_cys_pep_sf"/>
</dbReference>
<evidence type="ECO:0000313" key="3">
    <source>
        <dbReference type="Proteomes" id="UP000823941"/>
    </source>
</evidence>
<keyword evidence="3" id="KW-1185">Reference proteome</keyword>
<organism evidence="2 3">
    <name type="scientific">Plutella xylostella</name>
    <name type="common">Diamondback moth</name>
    <name type="synonym">Plutella maculipennis</name>
    <dbReference type="NCBI Taxonomy" id="51655"/>
    <lineage>
        <taxon>Eukaryota</taxon>
        <taxon>Metazoa</taxon>
        <taxon>Ecdysozoa</taxon>
        <taxon>Arthropoda</taxon>
        <taxon>Hexapoda</taxon>
        <taxon>Insecta</taxon>
        <taxon>Pterygota</taxon>
        <taxon>Neoptera</taxon>
        <taxon>Endopterygota</taxon>
        <taxon>Lepidoptera</taxon>
        <taxon>Glossata</taxon>
        <taxon>Ditrysia</taxon>
        <taxon>Yponomeutoidea</taxon>
        <taxon>Plutellidae</taxon>
        <taxon>Plutella</taxon>
    </lineage>
</organism>
<dbReference type="EMBL" id="JAHIBW010000019">
    <property type="protein sequence ID" value="KAG7301207.1"/>
    <property type="molecule type" value="Genomic_DNA"/>
</dbReference>
<dbReference type="InterPro" id="IPR008979">
    <property type="entry name" value="Galactose-bd-like_sf"/>
</dbReference>
<dbReference type="InterPro" id="IPR006588">
    <property type="entry name" value="Peptide_N_glycanase_PAW_dom"/>
</dbReference>
<dbReference type="Proteomes" id="UP000823941">
    <property type="component" value="Chromosome 19"/>
</dbReference>
<dbReference type="InterPro" id="IPR038680">
    <property type="entry name" value="PAW_sf"/>
</dbReference>
<protein>
    <recommendedName>
        <fullName evidence="1">PAW domain-containing protein</fullName>
    </recommendedName>
</protein>
<dbReference type="Pfam" id="PF04721">
    <property type="entry name" value="PAW"/>
    <property type="match status" value="1"/>
</dbReference>
<dbReference type="SUPFAM" id="SSF54001">
    <property type="entry name" value="Cysteine proteinases"/>
    <property type="match status" value="1"/>
</dbReference>
<proteinExistence type="predicted"/>
<comment type="caution">
    <text evidence="2">The sequence shown here is derived from an EMBL/GenBank/DDBJ whole genome shotgun (WGS) entry which is preliminary data.</text>
</comment>
<accession>A0ABQ7Q7K0</accession>
<gene>
    <name evidence="2" type="ORF">JYU34_014091</name>
</gene>
<dbReference type="Gene3D" id="3.10.620.30">
    <property type="match status" value="1"/>
</dbReference>
<feature type="domain" description="PAW" evidence="1">
    <location>
        <begin position="182"/>
        <end position="272"/>
    </location>
</feature>
<reference evidence="2 3" key="1">
    <citation type="submission" date="2021-06" db="EMBL/GenBank/DDBJ databases">
        <title>A haploid diamondback moth (Plutella xylostella L.) genome assembly resolves 31 chromosomes and identifies a diamide resistance mutation.</title>
        <authorList>
            <person name="Ward C.M."/>
            <person name="Perry K.D."/>
            <person name="Baker G."/>
            <person name="Powis K."/>
            <person name="Heckel D.G."/>
            <person name="Baxter S.W."/>
        </authorList>
    </citation>
    <scope>NUCLEOTIDE SEQUENCE [LARGE SCALE GENOMIC DNA]</scope>
    <source>
        <strain evidence="2 3">LV</strain>
        <tissue evidence="2">Single pupa</tissue>
    </source>
</reference>